<proteinExistence type="predicted"/>
<dbReference type="AlphaFoldDB" id="A0A0W8D7E0"/>
<evidence type="ECO:0000313" key="1">
    <source>
        <dbReference type="EMBL" id="KUF92044.1"/>
    </source>
</evidence>
<protein>
    <submittedName>
        <fullName evidence="1">Major facilitator superfamily domain-containing protein 7-b</fullName>
    </submittedName>
</protein>
<organism evidence="1 2">
    <name type="scientific">Phytophthora nicotianae</name>
    <name type="common">Potato buckeye rot agent</name>
    <name type="synonym">Phytophthora parasitica</name>
    <dbReference type="NCBI Taxonomy" id="4792"/>
    <lineage>
        <taxon>Eukaryota</taxon>
        <taxon>Sar</taxon>
        <taxon>Stramenopiles</taxon>
        <taxon>Oomycota</taxon>
        <taxon>Peronosporomycetes</taxon>
        <taxon>Peronosporales</taxon>
        <taxon>Peronosporaceae</taxon>
        <taxon>Phytophthora</taxon>
    </lineage>
</organism>
<accession>A0A0W8D7E0</accession>
<gene>
    <name evidence="1" type="ORF">AM588_10005085</name>
</gene>
<comment type="caution">
    <text evidence="1">The sequence shown here is derived from an EMBL/GenBank/DDBJ whole genome shotgun (WGS) entry which is preliminary data.</text>
</comment>
<reference evidence="1 2" key="1">
    <citation type="submission" date="2015-11" db="EMBL/GenBank/DDBJ databases">
        <title>Genomes and virulence difference between two physiological races of Phytophthora nicotianae.</title>
        <authorList>
            <person name="Liu H."/>
            <person name="Ma X."/>
            <person name="Yu H."/>
            <person name="Fang D."/>
            <person name="Li Y."/>
            <person name="Wang X."/>
            <person name="Wang W."/>
            <person name="Dong Y."/>
            <person name="Xiao B."/>
        </authorList>
    </citation>
    <scope>NUCLEOTIDE SEQUENCE [LARGE SCALE GENOMIC DNA]</scope>
    <source>
        <strain evidence="2">race 1</strain>
    </source>
</reference>
<dbReference type="EMBL" id="LNFP01000513">
    <property type="protein sequence ID" value="KUF92044.1"/>
    <property type="molecule type" value="Genomic_DNA"/>
</dbReference>
<evidence type="ECO:0000313" key="2">
    <source>
        <dbReference type="Proteomes" id="UP000054636"/>
    </source>
</evidence>
<name>A0A0W8D7E0_PHYNI</name>
<dbReference type="Proteomes" id="UP000054636">
    <property type="component" value="Unassembled WGS sequence"/>
</dbReference>
<sequence>MVKVSLQTKKKKVARPAVPILHLTLSYVALEMLVARGQERNGTDVVFEVEKVELVSATPSENREDLKCKKGEVLLTWGSIDSSHFSNCVSHPYFINSFFGEETTRLSQRESRSFEIVKVSLDTGIPIWKTSDADRDSDGISDSPCECFTTWNGENIRCVPISTISQICKQATRMIGIKERVLDEGILSNAVSTAWASSGFPISISDGVARSLSSAAHDYRVHRNPDLGALDNLMQLLQPQLVALFARYMLHSCSAASLHPSSGSPNIRHRSVHSALRLRSALMSNFIERDVSSPDAHAKEETVSKALDISIGAAQAVLEPPKCVEILEALSIFMRKKKDGEDKVVGRGETPTLSNDNVVSNIQTIVQSDVKLITASEVHVLVPGMHADSGQDSVGVCSRGGLHLAGNDFTWQGSFHPGSSKNHLQLGALTAHLEKTNNDVAIFPLIEALGFELLTTESSADAGDNDGLFVSLIKLKIDLSLTAAQEATTVVNRVVGPLGYPIAWEPMHLASKRLHNSFQIEVGRAGFSRIVSNQPRLVMAQRQSLSGEIASVSVALKAAEGKNPILQGGVAPMAIRGSESISPFFTFGISQEKASGRMNVVPLLNSLGLFTLNPGLLTSSSTQCQLSVQAQLAHVLLDMQGLTQLIGVVLCLVREILANLPARKESITTLECSEKDAKEGDAANSVLTGWSCTIDLKAAGGDVRVNEALQLKLPLLSLSSVEQDTGSTQPVKPGENSSSYFLRKVQHCVHQIAGLSQVLRIQPYLVLTTLASLWISHTDTSTVVILTGLMLRFRYRVSKHHYLA</sequence>